<feature type="transmembrane region" description="Helical" evidence="2">
    <location>
        <begin position="6"/>
        <end position="25"/>
    </location>
</feature>
<reference evidence="4 5" key="1">
    <citation type="submission" date="2019-06" db="EMBL/GenBank/DDBJ databases">
        <title>Cerasibacillus sp. nov., isolated from maize field.</title>
        <authorList>
            <person name="Lin S.-Y."/>
            <person name="Tsai C.-F."/>
            <person name="Young C.-C."/>
        </authorList>
    </citation>
    <scope>NUCLEOTIDE SEQUENCE [LARGE SCALE GENOMIC DNA]</scope>
    <source>
        <strain evidence="4 5">CC-CFT480</strain>
    </source>
</reference>
<dbReference type="OrthoDB" id="9794294at2"/>
<keyword evidence="2" id="KW-1133">Transmembrane helix</keyword>
<dbReference type="InterPro" id="IPR002477">
    <property type="entry name" value="Peptidoglycan-bd-like"/>
</dbReference>
<dbReference type="RefSeq" id="WP_147666119.1">
    <property type="nucleotide sequence ID" value="NZ_VDUW01000002.1"/>
</dbReference>
<feature type="compositionally biased region" description="Polar residues" evidence="1">
    <location>
        <begin position="63"/>
        <end position="74"/>
    </location>
</feature>
<feature type="domain" description="Peptidoglycan binding-like" evidence="3">
    <location>
        <begin position="87"/>
        <end position="132"/>
    </location>
</feature>
<organism evidence="4 5">
    <name type="scientific">Cerasibacillus terrae</name>
    <dbReference type="NCBI Taxonomy" id="2498845"/>
    <lineage>
        <taxon>Bacteria</taxon>
        <taxon>Bacillati</taxon>
        <taxon>Bacillota</taxon>
        <taxon>Bacilli</taxon>
        <taxon>Bacillales</taxon>
        <taxon>Bacillaceae</taxon>
        <taxon>Cerasibacillus</taxon>
    </lineage>
</organism>
<gene>
    <name evidence="4" type="ORF">FHP05_04875</name>
</gene>
<dbReference type="InterPro" id="IPR058890">
    <property type="entry name" value="YwtC-like"/>
</dbReference>
<dbReference type="EMBL" id="VDUW01000002">
    <property type="protein sequence ID" value="TXL66720.1"/>
    <property type="molecule type" value="Genomic_DNA"/>
</dbReference>
<name>A0A5C8NZJ3_9BACI</name>
<proteinExistence type="predicted"/>
<comment type="caution">
    <text evidence="4">The sequence shown here is derived from an EMBL/GenBank/DDBJ whole genome shotgun (WGS) entry which is preliminary data.</text>
</comment>
<dbReference type="InterPro" id="IPR036365">
    <property type="entry name" value="PGBD-like_sf"/>
</dbReference>
<dbReference type="InterPro" id="IPR036366">
    <property type="entry name" value="PGBDSf"/>
</dbReference>
<accession>A0A5C8NZJ3</accession>
<evidence type="ECO:0000256" key="1">
    <source>
        <dbReference type="SAM" id="MobiDB-lite"/>
    </source>
</evidence>
<sequence>MFKKIVPFLFYPIVIILFLVVMSHFKHMDVLSNSEAAEIDRFLMVENRLNNSANTHEMKDKSLQQTASQTTSDLPNVHVNDNGKYVRYLQTLLNIPEDGVYGQETYDKVVEFQLTNELDPDGVVDQQTWNKLQKES</sequence>
<dbReference type="SUPFAM" id="SSF47090">
    <property type="entry name" value="PGBD-like"/>
    <property type="match status" value="1"/>
</dbReference>
<evidence type="ECO:0000256" key="2">
    <source>
        <dbReference type="SAM" id="Phobius"/>
    </source>
</evidence>
<keyword evidence="2" id="KW-0472">Membrane</keyword>
<dbReference type="Gene3D" id="1.10.101.10">
    <property type="entry name" value="PGBD-like superfamily/PGBD"/>
    <property type="match status" value="1"/>
</dbReference>
<evidence type="ECO:0000259" key="3">
    <source>
        <dbReference type="Pfam" id="PF01471"/>
    </source>
</evidence>
<protein>
    <submittedName>
        <fullName evidence="4">Peptidoglycan-binding protein</fullName>
    </submittedName>
</protein>
<dbReference type="Proteomes" id="UP000321574">
    <property type="component" value="Unassembled WGS sequence"/>
</dbReference>
<dbReference type="AlphaFoldDB" id="A0A5C8NZJ3"/>
<evidence type="ECO:0000313" key="4">
    <source>
        <dbReference type="EMBL" id="TXL66720.1"/>
    </source>
</evidence>
<dbReference type="Pfam" id="PF01471">
    <property type="entry name" value="PG_binding_1"/>
    <property type="match status" value="1"/>
</dbReference>
<keyword evidence="5" id="KW-1185">Reference proteome</keyword>
<keyword evidence="2" id="KW-0812">Transmembrane</keyword>
<feature type="region of interest" description="Disordered" evidence="1">
    <location>
        <begin position="56"/>
        <end position="76"/>
    </location>
</feature>
<evidence type="ECO:0000313" key="5">
    <source>
        <dbReference type="Proteomes" id="UP000321574"/>
    </source>
</evidence>
<dbReference type="Pfam" id="PF26359">
    <property type="entry name" value="YwtC"/>
    <property type="match status" value="1"/>
</dbReference>